<dbReference type="Gene3D" id="3.10.450.30">
    <property type="entry name" value="Microbial ribonucleases"/>
    <property type="match status" value="1"/>
</dbReference>
<evidence type="ECO:0000256" key="2">
    <source>
        <dbReference type="ARBA" id="ARBA00022759"/>
    </source>
</evidence>
<evidence type="ECO:0000256" key="5">
    <source>
        <dbReference type="ARBA" id="ARBA00023239"/>
    </source>
</evidence>
<dbReference type="InterPro" id="IPR000026">
    <property type="entry name" value="N1-like"/>
</dbReference>
<gene>
    <name evidence="7" type="ORF">OC842_003978</name>
</gene>
<keyword evidence="4" id="KW-1015">Disulfide bond</keyword>
<dbReference type="PANTHER" id="PTHR42104:SF1">
    <property type="entry name" value="EXTRACELLULAR GUANYL-SPECIFIC RIBONUCLEASE RNTA (AFU_ORTHOLOGUE AFUA_4G03230)"/>
    <property type="match status" value="1"/>
</dbReference>
<dbReference type="Proteomes" id="UP001176521">
    <property type="component" value="Unassembled WGS sequence"/>
</dbReference>
<dbReference type="PANTHER" id="PTHR42104">
    <property type="entry name" value="EXTRACELLULAR GUANYL-SPECIFIC RIBONUCLEASE RNTA (AFU_ORTHOLOGUE AFUA_4G03230)"/>
    <property type="match status" value="1"/>
</dbReference>
<reference evidence="7" key="1">
    <citation type="journal article" date="2023" name="PhytoFront">
        <title>Draft Genome Resources of Seven Strains of Tilletia horrida, Causal Agent of Kernel Smut of Rice.</title>
        <authorList>
            <person name="Khanal S."/>
            <person name="Antony Babu S."/>
            <person name="Zhou X.G."/>
        </authorList>
    </citation>
    <scope>NUCLEOTIDE SEQUENCE</scope>
    <source>
        <strain evidence="7">TX3</strain>
    </source>
</reference>
<evidence type="ECO:0000313" key="8">
    <source>
        <dbReference type="Proteomes" id="UP001176521"/>
    </source>
</evidence>
<keyword evidence="5" id="KW-0456">Lyase</keyword>
<dbReference type="EMBL" id="JAPDMQ010000219">
    <property type="protein sequence ID" value="KAK0530269.1"/>
    <property type="molecule type" value="Genomic_DNA"/>
</dbReference>
<dbReference type="GO" id="GO:0003723">
    <property type="term" value="F:RNA binding"/>
    <property type="evidence" value="ECO:0007669"/>
    <property type="project" value="InterPro"/>
</dbReference>
<evidence type="ECO:0000256" key="3">
    <source>
        <dbReference type="ARBA" id="ARBA00022801"/>
    </source>
</evidence>
<protein>
    <submittedName>
        <fullName evidence="7">Uncharacterized protein</fullName>
    </submittedName>
</protein>
<keyword evidence="8" id="KW-1185">Reference proteome</keyword>
<organism evidence="7 8">
    <name type="scientific">Tilletia horrida</name>
    <dbReference type="NCBI Taxonomy" id="155126"/>
    <lineage>
        <taxon>Eukaryota</taxon>
        <taxon>Fungi</taxon>
        <taxon>Dikarya</taxon>
        <taxon>Basidiomycota</taxon>
        <taxon>Ustilaginomycotina</taxon>
        <taxon>Exobasidiomycetes</taxon>
        <taxon>Tilletiales</taxon>
        <taxon>Tilletiaceae</taxon>
        <taxon>Tilletia</taxon>
    </lineage>
</organism>
<dbReference type="GO" id="GO:0016829">
    <property type="term" value="F:lyase activity"/>
    <property type="evidence" value="ECO:0007669"/>
    <property type="project" value="UniProtKB-KW"/>
</dbReference>
<name>A0AAN6GCL8_9BASI</name>
<comment type="caution">
    <text evidence="7">The sequence shown here is derived from an EMBL/GenBank/DDBJ whole genome shotgun (WGS) entry which is preliminary data.</text>
</comment>
<feature type="signal peptide" evidence="6">
    <location>
        <begin position="1"/>
        <end position="17"/>
    </location>
</feature>
<dbReference type="AlphaFoldDB" id="A0AAN6GCL8"/>
<evidence type="ECO:0000256" key="1">
    <source>
        <dbReference type="ARBA" id="ARBA00022722"/>
    </source>
</evidence>
<evidence type="ECO:0000313" key="7">
    <source>
        <dbReference type="EMBL" id="KAK0530269.1"/>
    </source>
</evidence>
<feature type="chain" id="PRO_5042834916" evidence="6">
    <location>
        <begin position="18"/>
        <end position="126"/>
    </location>
</feature>
<proteinExistence type="predicted"/>
<keyword evidence="6" id="KW-0732">Signal</keyword>
<accession>A0AAN6GCL8</accession>
<keyword evidence="1" id="KW-0540">Nuclease</keyword>
<sequence>MQVFALALIALPAAILASPIAKREPSVNCGGHTYSSSQVALAVQYADEGAAPSTTYPHQYNDYEGFDFSYYCSDSSYYEYPLTSNGYTGGSPGADRVIVGQQSGSFCGAITHTGASSYNGFVQCNY</sequence>
<dbReference type="Pfam" id="PF00545">
    <property type="entry name" value="Ribonuclease"/>
    <property type="match status" value="1"/>
</dbReference>
<dbReference type="GO" id="GO:0016787">
    <property type="term" value="F:hydrolase activity"/>
    <property type="evidence" value="ECO:0007669"/>
    <property type="project" value="UniProtKB-KW"/>
</dbReference>
<dbReference type="InterPro" id="IPR016191">
    <property type="entry name" value="Ribonuclease/ribotoxin"/>
</dbReference>
<dbReference type="SUPFAM" id="SSF53933">
    <property type="entry name" value="Microbial ribonucleases"/>
    <property type="match status" value="1"/>
</dbReference>
<evidence type="ECO:0000256" key="4">
    <source>
        <dbReference type="ARBA" id="ARBA00023157"/>
    </source>
</evidence>
<keyword evidence="3" id="KW-0378">Hydrolase</keyword>
<evidence type="ECO:0000256" key="6">
    <source>
        <dbReference type="SAM" id="SignalP"/>
    </source>
</evidence>
<keyword evidence="2" id="KW-0255">Endonuclease</keyword>
<dbReference type="GO" id="GO:0004521">
    <property type="term" value="F:RNA endonuclease activity"/>
    <property type="evidence" value="ECO:0007669"/>
    <property type="project" value="InterPro"/>
</dbReference>